<dbReference type="EMBL" id="JAYMYS010000002">
    <property type="protein sequence ID" value="KAK7406759.1"/>
    <property type="molecule type" value="Genomic_DNA"/>
</dbReference>
<accession>A0AAN9SUR1</accession>
<protein>
    <submittedName>
        <fullName evidence="1">Uncharacterized protein</fullName>
    </submittedName>
</protein>
<gene>
    <name evidence="1" type="ORF">VNO78_08390</name>
</gene>
<dbReference type="Proteomes" id="UP001386955">
    <property type="component" value="Unassembled WGS sequence"/>
</dbReference>
<reference evidence="1 2" key="1">
    <citation type="submission" date="2024-01" db="EMBL/GenBank/DDBJ databases">
        <title>The genomes of 5 underutilized Papilionoideae crops provide insights into root nodulation and disease resistanc.</title>
        <authorList>
            <person name="Jiang F."/>
        </authorList>
    </citation>
    <scope>NUCLEOTIDE SEQUENCE [LARGE SCALE GENOMIC DNA]</scope>
    <source>
        <strain evidence="1">DUOXIRENSHENG_FW03</strain>
        <tissue evidence="1">Leaves</tissue>
    </source>
</reference>
<comment type="caution">
    <text evidence="1">The sequence shown here is derived from an EMBL/GenBank/DDBJ whole genome shotgun (WGS) entry which is preliminary data.</text>
</comment>
<keyword evidence="2" id="KW-1185">Reference proteome</keyword>
<evidence type="ECO:0000313" key="1">
    <source>
        <dbReference type="EMBL" id="KAK7406759.1"/>
    </source>
</evidence>
<organism evidence="1 2">
    <name type="scientific">Psophocarpus tetragonolobus</name>
    <name type="common">Winged bean</name>
    <name type="synonym">Dolichos tetragonolobus</name>
    <dbReference type="NCBI Taxonomy" id="3891"/>
    <lineage>
        <taxon>Eukaryota</taxon>
        <taxon>Viridiplantae</taxon>
        <taxon>Streptophyta</taxon>
        <taxon>Embryophyta</taxon>
        <taxon>Tracheophyta</taxon>
        <taxon>Spermatophyta</taxon>
        <taxon>Magnoliopsida</taxon>
        <taxon>eudicotyledons</taxon>
        <taxon>Gunneridae</taxon>
        <taxon>Pentapetalae</taxon>
        <taxon>rosids</taxon>
        <taxon>fabids</taxon>
        <taxon>Fabales</taxon>
        <taxon>Fabaceae</taxon>
        <taxon>Papilionoideae</taxon>
        <taxon>50 kb inversion clade</taxon>
        <taxon>NPAAA clade</taxon>
        <taxon>indigoferoid/millettioid clade</taxon>
        <taxon>Phaseoleae</taxon>
        <taxon>Psophocarpus</taxon>
    </lineage>
</organism>
<name>A0AAN9SUR1_PSOTE</name>
<sequence length="117" mass="12547">MGGADLVKVSPRISQMLLRRMVEESSYEVKHLCSQIIDRFQRSDCSSVFGESLNSIRSEREEESVIGFGSDLVSGEGSIVAEIVSSGAIPIRVLGMFQIAQPGQVNPAGGNMVDQGS</sequence>
<dbReference type="AlphaFoldDB" id="A0AAN9SUR1"/>
<evidence type="ECO:0000313" key="2">
    <source>
        <dbReference type="Proteomes" id="UP001386955"/>
    </source>
</evidence>
<proteinExistence type="predicted"/>